<keyword evidence="1" id="KW-0732">Signal</keyword>
<dbReference type="PANTHER" id="PTHR35190">
    <property type="entry name" value="PROTEIN DCD1B"/>
    <property type="match status" value="1"/>
</dbReference>
<dbReference type="AlphaFoldDB" id="A0AAN7YQ64"/>
<dbReference type="Gene3D" id="3.60.60.10">
    <property type="entry name" value="Penicillin V Acylase, Chain A"/>
    <property type="match status" value="1"/>
</dbReference>
<dbReference type="PANTHER" id="PTHR35190:SF3">
    <property type="entry name" value="PROTEIN DCD1A"/>
    <property type="match status" value="1"/>
</dbReference>
<feature type="signal peptide" evidence="1">
    <location>
        <begin position="1"/>
        <end position="23"/>
    </location>
</feature>
<evidence type="ECO:0000256" key="1">
    <source>
        <dbReference type="SAM" id="SignalP"/>
    </source>
</evidence>
<name>A0AAN7YQ64_9MYCE</name>
<dbReference type="Proteomes" id="UP001344447">
    <property type="component" value="Unassembled WGS sequence"/>
</dbReference>
<keyword evidence="3" id="KW-1185">Reference proteome</keyword>
<evidence type="ECO:0000313" key="2">
    <source>
        <dbReference type="EMBL" id="KAK5575481.1"/>
    </source>
</evidence>
<sequence length="441" mass="49022">MKILNKIIFLIIQCIILINITNAQVDCDGSDNPYPIYNQPPVLVNQTANGKLYKIGPPDNLVNVIELYGTPYERGLAQGQLLKNEINDIFGNFFGYITVMVNELVTKYADYLPKFLVDALEEGGVGLALDITADLTKKYTPKAFFEEMQGIADGSGIEYKTILRLHMFPELIKAACSMVGAYNSATLNKGLLQLRALDFGFDPMNPLRLHPTVMIYHPESVANGGDGGHEFATLSWAGFLGTLTGYSQHVGICEKYWFGYNGTSSREGIPFHFLLREIIQFDESIDEALNRIINAERTCSIFVGLGSNQTNTFKAVEYSNEYVRVFDDQTPFPSFAPTPSAHPAIQDVIYIDKFVQPSNHQCLASVLQKSLGSIDVTSLINAAAQLETGDIHIGIYDYQENQMYVSVGSQSGPYPPPSNYTMIPAYARQFLQIDLNSFFNQ</sequence>
<reference evidence="2 3" key="1">
    <citation type="submission" date="2023-11" db="EMBL/GenBank/DDBJ databases">
        <title>Dfirmibasis_genome.</title>
        <authorList>
            <person name="Edelbroek B."/>
            <person name="Kjellin J."/>
            <person name="Jerlstrom-Hultqvist J."/>
            <person name="Soderbom F."/>
        </authorList>
    </citation>
    <scope>NUCLEOTIDE SEQUENCE [LARGE SCALE GENOMIC DNA]</scope>
    <source>
        <strain evidence="2 3">TNS-C-14</strain>
    </source>
</reference>
<dbReference type="InterPro" id="IPR047803">
    <property type="entry name" value="DCD1A/B-like"/>
</dbReference>
<dbReference type="NCBIfam" id="NF040521">
    <property type="entry name" value="C45_proenzyme"/>
    <property type="match status" value="1"/>
</dbReference>
<evidence type="ECO:0008006" key="4">
    <source>
        <dbReference type="Google" id="ProtNLM"/>
    </source>
</evidence>
<dbReference type="EMBL" id="JAVFKY010000005">
    <property type="protein sequence ID" value="KAK5575481.1"/>
    <property type="molecule type" value="Genomic_DNA"/>
</dbReference>
<protein>
    <recommendedName>
        <fullName evidence="4">Acid ceramidase-like protein</fullName>
    </recommendedName>
</protein>
<dbReference type="InterPro" id="IPR047794">
    <property type="entry name" value="C45_proenzyme-like"/>
</dbReference>
<feature type="chain" id="PRO_5042989791" description="Acid ceramidase-like protein" evidence="1">
    <location>
        <begin position="24"/>
        <end position="441"/>
    </location>
</feature>
<proteinExistence type="predicted"/>
<gene>
    <name evidence="2" type="ORF">RB653_006614</name>
</gene>
<evidence type="ECO:0000313" key="3">
    <source>
        <dbReference type="Proteomes" id="UP001344447"/>
    </source>
</evidence>
<comment type="caution">
    <text evidence="2">The sequence shown here is derived from an EMBL/GenBank/DDBJ whole genome shotgun (WGS) entry which is preliminary data.</text>
</comment>
<organism evidence="2 3">
    <name type="scientific">Dictyostelium firmibasis</name>
    <dbReference type="NCBI Taxonomy" id="79012"/>
    <lineage>
        <taxon>Eukaryota</taxon>
        <taxon>Amoebozoa</taxon>
        <taxon>Evosea</taxon>
        <taxon>Eumycetozoa</taxon>
        <taxon>Dictyostelia</taxon>
        <taxon>Dictyosteliales</taxon>
        <taxon>Dictyosteliaceae</taxon>
        <taxon>Dictyostelium</taxon>
    </lineage>
</organism>
<accession>A0AAN7YQ64</accession>